<name>A0AAV5BQ81_ELECO</name>
<dbReference type="EMBL" id="BQKI01000001">
    <property type="protein sequence ID" value="GJM87429.1"/>
    <property type="molecule type" value="Genomic_DNA"/>
</dbReference>
<reference evidence="2" key="1">
    <citation type="journal article" date="2018" name="DNA Res.">
        <title>Multiple hybrid de novo genome assembly of finger millet, an orphan allotetraploid crop.</title>
        <authorList>
            <person name="Hatakeyama M."/>
            <person name="Aluri S."/>
            <person name="Balachadran M.T."/>
            <person name="Sivarajan S.R."/>
            <person name="Patrignani A."/>
            <person name="Gruter S."/>
            <person name="Poveda L."/>
            <person name="Shimizu-Inatsugi R."/>
            <person name="Baeten J."/>
            <person name="Francoijs K.J."/>
            <person name="Nataraja K.N."/>
            <person name="Reddy Y.A.N."/>
            <person name="Phadnis S."/>
            <person name="Ravikumar R.L."/>
            <person name="Schlapbach R."/>
            <person name="Sreeman S.M."/>
            <person name="Shimizu K.K."/>
        </authorList>
    </citation>
    <scope>NUCLEOTIDE SEQUENCE</scope>
</reference>
<sequence length="66" mass="7260">MPLSQDDQHQEDEALQFDETSLQQDQSRRCYYADDVLALDFASCSLATVDPRAAGSLALGFACMTV</sequence>
<comment type="caution">
    <text evidence="2">The sequence shown here is derived from an EMBL/GenBank/DDBJ whole genome shotgun (WGS) entry which is preliminary data.</text>
</comment>
<evidence type="ECO:0000256" key="1">
    <source>
        <dbReference type="SAM" id="MobiDB-lite"/>
    </source>
</evidence>
<feature type="compositionally biased region" description="Basic and acidic residues" evidence="1">
    <location>
        <begin position="1"/>
        <end position="12"/>
    </location>
</feature>
<evidence type="ECO:0000313" key="2">
    <source>
        <dbReference type="EMBL" id="GJM87429.1"/>
    </source>
</evidence>
<keyword evidence="3" id="KW-1185">Reference proteome</keyword>
<proteinExistence type="predicted"/>
<evidence type="ECO:0000313" key="3">
    <source>
        <dbReference type="Proteomes" id="UP001054889"/>
    </source>
</evidence>
<feature type="region of interest" description="Disordered" evidence="1">
    <location>
        <begin position="1"/>
        <end position="22"/>
    </location>
</feature>
<reference evidence="2" key="2">
    <citation type="submission" date="2021-12" db="EMBL/GenBank/DDBJ databases">
        <title>Resequencing data analysis of finger millet.</title>
        <authorList>
            <person name="Hatakeyama M."/>
            <person name="Aluri S."/>
            <person name="Balachadran M.T."/>
            <person name="Sivarajan S.R."/>
            <person name="Poveda L."/>
            <person name="Shimizu-Inatsugi R."/>
            <person name="Schlapbach R."/>
            <person name="Sreeman S.M."/>
            <person name="Shimizu K.K."/>
        </authorList>
    </citation>
    <scope>NUCLEOTIDE SEQUENCE</scope>
</reference>
<organism evidence="2 3">
    <name type="scientific">Eleusine coracana subsp. coracana</name>
    <dbReference type="NCBI Taxonomy" id="191504"/>
    <lineage>
        <taxon>Eukaryota</taxon>
        <taxon>Viridiplantae</taxon>
        <taxon>Streptophyta</taxon>
        <taxon>Embryophyta</taxon>
        <taxon>Tracheophyta</taxon>
        <taxon>Spermatophyta</taxon>
        <taxon>Magnoliopsida</taxon>
        <taxon>Liliopsida</taxon>
        <taxon>Poales</taxon>
        <taxon>Poaceae</taxon>
        <taxon>PACMAD clade</taxon>
        <taxon>Chloridoideae</taxon>
        <taxon>Cynodonteae</taxon>
        <taxon>Eleusininae</taxon>
        <taxon>Eleusine</taxon>
    </lineage>
</organism>
<protein>
    <submittedName>
        <fullName evidence="2">Uncharacterized protein</fullName>
    </submittedName>
</protein>
<accession>A0AAV5BQ81</accession>
<dbReference type="Proteomes" id="UP001054889">
    <property type="component" value="Unassembled WGS sequence"/>
</dbReference>
<gene>
    <name evidence="2" type="primary">ga03381</name>
    <name evidence="2" type="ORF">PR202_ga03381</name>
</gene>
<dbReference type="AlphaFoldDB" id="A0AAV5BQ81"/>